<accession>A0A834IBW5</accession>
<dbReference type="Proteomes" id="UP000625711">
    <property type="component" value="Unassembled WGS sequence"/>
</dbReference>
<evidence type="ECO:0000313" key="3">
    <source>
        <dbReference type="Proteomes" id="UP000625711"/>
    </source>
</evidence>
<feature type="compositionally biased region" description="Low complexity" evidence="1">
    <location>
        <begin position="60"/>
        <end position="74"/>
    </location>
</feature>
<name>A0A834IBW5_RHYFE</name>
<reference evidence="2" key="1">
    <citation type="submission" date="2020-08" db="EMBL/GenBank/DDBJ databases">
        <title>Genome sequencing and assembly of the red palm weevil Rhynchophorus ferrugineus.</title>
        <authorList>
            <person name="Dias G.B."/>
            <person name="Bergman C.M."/>
            <person name="Manee M."/>
        </authorList>
    </citation>
    <scope>NUCLEOTIDE SEQUENCE</scope>
    <source>
        <strain evidence="2">AA-2017</strain>
        <tissue evidence="2">Whole larva</tissue>
    </source>
</reference>
<sequence>VVNPKLQEIAARSGGYGGNKQNKWGYGGGFRGRENNGARQHTRFSNNTNGVKSAGGYGKTNGTTNGYGNKMNGNSKGYGKSSDY</sequence>
<feature type="region of interest" description="Disordered" evidence="1">
    <location>
        <begin position="12"/>
        <end position="84"/>
    </location>
</feature>
<dbReference type="AlphaFoldDB" id="A0A834IBW5"/>
<gene>
    <name evidence="2" type="ORF">GWI33_012134</name>
</gene>
<feature type="non-terminal residue" evidence="2">
    <location>
        <position position="1"/>
    </location>
</feature>
<proteinExistence type="predicted"/>
<protein>
    <submittedName>
        <fullName evidence="2">Uncharacterized protein</fullName>
    </submittedName>
</protein>
<evidence type="ECO:0000313" key="2">
    <source>
        <dbReference type="EMBL" id="KAF7275153.1"/>
    </source>
</evidence>
<keyword evidence="3" id="KW-1185">Reference proteome</keyword>
<evidence type="ECO:0000256" key="1">
    <source>
        <dbReference type="SAM" id="MobiDB-lite"/>
    </source>
</evidence>
<comment type="caution">
    <text evidence="2">The sequence shown here is derived from an EMBL/GenBank/DDBJ whole genome shotgun (WGS) entry which is preliminary data.</text>
</comment>
<feature type="compositionally biased region" description="Polar residues" evidence="1">
    <location>
        <begin position="37"/>
        <end position="51"/>
    </location>
</feature>
<organism evidence="2 3">
    <name type="scientific">Rhynchophorus ferrugineus</name>
    <name type="common">Red palm weevil</name>
    <name type="synonym">Curculio ferrugineus</name>
    <dbReference type="NCBI Taxonomy" id="354439"/>
    <lineage>
        <taxon>Eukaryota</taxon>
        <taxon>Metazoa</taxon>
        <taxon>Ecdysozoa</taxon>
        <taxon>Arthropoda</taxon>
        <taxon>Hexapoda</taxon>
        <taxon>Insecta</taxon>
        <taxon>Pterygota</taxon>
        <taxon>Neoptera</taxon>
        <taxon>Endopterygota</taxon>
        <taxon>Coleoptera</taxon>
        <taxon>Polyphaga</taxon>
        <taxon>Cucujiformia</taxon>
        <taxon>Curculionidae</taxon>
        <taxon>Dryophthorinae</taxon>
        <taxon>Rhynchophorus</taxon>
    </lineage>
</organism>
<dbReference type="EMBL" id="JAACXV010011192">
    <property type="protein sequence ID" value="KAF7275153.1"/>
    <property type="molecule type" value="Genomic_DNA"/>
</dbReference>